<gene>
    <name evidence="7" type="ORF">ALOHA_HF4000009G21ctg1g2</name>
</gene>
<keyword evidence="4" id="KW-0560">Oxidoreductase</keyword>
<dbReference type="AlphaFoldDB" id="B3T1A7"/>
<dbReference type="PANTHER" id="PTHR46056:SF12">
    <property type="entry name" value="LONG-CHAIN-ALCOHOL OXIDASE"/>
    <property type="match status" value="1"/>
</dbReference>
<keyword evidence="3" id="KW-0274">FAD</keyword>
<comment type="similarity">
    <text evidence="1">Belongs to the GMC oxidoreductase family.</text>
</comment>
<feature type="domain" description="Glucose-methanol-choline oxidoreductase N-terminal" evidence="5">
    <location>
        <begin position="210"/>
        <end position="325"/>
    </location>
</feature>
<proteinExistence type="inferred from homology"/>
<evidence type="ECO:0000256" key="2">
    <source>
        <dbReference type="ARBA" id="ARBA00022630"/>
    </source>
</evidence>
<dbReference type="InterPro" id="IPR036188">
    <property type="entry name" value="FAD/NAD-bd_sf"/>
</dbReference>
<organism evidence="7">
    <name type="scientific">uncultured marine microorganism HF4000_009G21</name>
    <dbReference type="NCBI Taxonomy" id="455515"/>
    <lineage>
        <taxon>unclassified sequences</taxon>
        <taxon>environmental samples</taxon>
    </lineage>
</organism>
<evidence type="ECO:0000259" key="6">
    <source>
        <dbReference type="Pfam" id="PF05199"/>
    </source>
</evidence>
<dbReference type="SUPFAM" id="SSF54373">
    <property type="entry name" value="FAD-linked reductases, C-terminal domain"/>
    <property type="match status" value="1"/>
</dbReference>
<feature type="domain" description="Glucose-methanol-choline oxidoreductase C-terminal" evidence="6">
    <location>
        <begin position="421"/>
        <end position="541"/>
    </location>
</feature>
<dbReference type="InterPro" id="IPR000172">
    <property type="entry name" value="GMC_OxRdtase_N"/>
</dbReference>
<evidence type="ECO:0000256" key="4">
    <source>
        <dbReference type="ARBA" id="ARBA00023002"/>
    </source>
</evidence>
<keyword evidence="2" id="KW-0285">Flavoprotein</keyword>
<evidence type="ECO:0000313" key="7">
    <source>
        <dbReference type="EMBL" id="ABZ06366.1"/>
    </source>
</evidence>
<dbReference type="GO" id="GO:0016614">
    <property type="term" value="F:oxidoreductase activity, acting on CH-OH group of donors"/>
    <property type="evidence" value="ECO:0007669"/>
    <property type="project" value="InterPro"/>
</dbReference>
<dbReference type="Pfam" id="PF00732">
    <property type="entry name" value="GMC_oxred_N"/>
    <property type="match status" value="1"/>
</dbReference>
<dbReference type="GO" id="GO:0050660">
    <property type="term" value="F:flavin adenine dinucleotide binding"/>
    <property type="evidence" value="ECO:0007669"/>
    <property type="project" value="InterPro"/>
</dbReference>
<reference evidence="7" key="1">
    <citation type="journal article" date="2008" name="ISME J.">
        <title>Genomic patterns of recombination, clonal divergence and environment in marine microbial populations.</title>
        <authorList>
            <person name="Konstantinidis K.T."/>
            <person name="Delong E.F."/>
        </authorList>
    </citation>
    <scope>NUCLEOTIDE SEQUENCE</scope>
</reference>
<sequence>MAQALDNSPSYPSGEAVDFVVVGSGSAGGIMAKELSMAGFSVVILEQGPHLQAADFTHDEWSIKHNFELEWDWRKGHPQTFRRTENETAVVGDSSLRYAHNVGGSSVHYSGNFWRLREIDFIEASVRGPIAGTNFVDWPITYAELEPYYTKVDWEIGLSGLQGPWDPPRSRDYPCPPMPVKSPGVLLERAAKKLGYTPYPAPVAILSQLHNGRPGCIHCGFCNGYGCEVNAKSSTAVTMLPLALASGNCELRTECTVSRINTNAVGRVTEVVYWEADGTEVAQRANAVVLCANGAETPRLLLMSATGSFPDGLANSSGMVGKNLMFNGYTQVIGLFDEPIHAYKSVPVTRVVHDFWTLDESLGFYGGGGIDSRHPYGGNLIAAGLGGGLFGGPSWGSDYKRSLRQLFTHSCSFDGHTTSLPLASNNVTLDPNVQDMWGRPAIRVTYMDHADDFATMKYILERSMELMDAAGAIRKLGSYNENGSVWTQHLLGTCRMGNDPGTSVVDKFNRAHDIPNLFMVDGSSMVSSSRGQPTMTIMALAFRAADNIIQAARRGEI</sequence>
<dbReference type="Pfam" id="PF13450">
    <property type="entry name" value="NAD_binding_8"/>
    <property type="match status" value="1"/>
</dbReference>
<accession>B3T1A7</accession>
<name>B3T1A7_9ZZZZ</name>
<protein>
    <submittedName>
        <fullName evidence="7">Putative GMC oxidoreductase</fullName>
    </submittedName>
</protein>
<dbReference type="SUPFAM" id="SSF51905">
    <property type="entry name" value="FAD/NAD(P)-binding domain"/>
    <property type="match status" value="1"/>
</dbReference>
<dbReference type="EMBL" id="EU016574">
    <property type="protein sequence ID" value="ABZ06366.1"/>
    <property type="molecule type" value="Genomic_DNA"/>
</dbReference>
<dbReference type="PANTHER" id="PTHR46056">
    <property type="entry name" value="LONG-CHAIN-ALCOHOL OXIDASE"/>
    <property type="match status" value="1"/>
</dbReference>
<evidence type="ECO:0000256" key="1">
    <source>
        <dbReference type="ARBA" id="ARBA00010790"/>
    </source>
</evidence>
<dbReference type="InterPro" id="IPR007867">
    <property type="entry name" value="GMC_OxRtase_C"/>
</dbReference>
<dbReference type="Pfam" id="PF05199">
    <property type="entry name" value="GMC_oxred_C"/>
    <property type="match status" value="1"/>
</dbReference>
<evidence type="ECO:0000259" key="5">
    <source>
        <dbReference type="Pfam" id="PF00732"/>
    </source>
</evidence>
<evidence type="ECO:0000256" key="3">
    <source>
        <dbReference type="ARBA" id="ARBA00022827"/>
    </source>
</evidence>
<dbReference type="Gene3D" id="3.50.50.60">
    <property type="entry name" value="FAD/NAD(P)-binding domain"/>
    <property type="match status" value="2"/>
</dbReference>